<feature type="transmembrane region" description="Helical" evidence="5">
    <location>
        <begin position="79"/>
        <end position="110"/>
    </location>
</feature>
<reference evidence="7" key="2">
    <citation type="journal article" date="2022" name="Microbiol. Resour. Announc.">
        <title>Metagenome Sequencing to Explore Phylogenomics of Terrestrial Cyanobacteria.</title>
        <authorList>
            <person name="Ward R.D."/>
            <person name="Stajich J.E."/>
            <person name="Johansen J.R."/>
            <person name="Huntemann M."/>
            <person name="Clum A."/>
            <person name="Foster B."/>
            <person name="Foster B."/>
            <person name="Roux S."/>
            <person name="Palaniappan K."/>
            <person name="Varghese N."/>
            <person name="Mukherjee S."/>
            <person name="Reddy T.B.K."/>
            <person name="Daum C."/>
            <person name="Copeland A."/>
            <person name="Chen I.A."/>
            <person name="Ivanova N.N."/>
            <person name="Kyrpides N.C."/>
            <person name="Shapiro N."/>
            <person name="Eloe-Fadrosh E.A."/>
            <person name="Pietrasiak N."/>
        </authorList>
    </citation>
    <scope>NUCLEOTIDE SEQUENCE</scope>
    <source>
        <strain evidence="7">UHER 2000/2452</strain>
    </source>
</reference>
<feature type="transmembrane region" description="Helical" evidence="5">
    <location>
        <begin position="177"/>
        <end position="196"/>
    </location>
</feature>
<dbReference type="GO" id="GO:0004252">
    <property type="term" value="F:serine-type endopeptidase activity"/>
    <property type="evidence" value="ECO:0007669"/>
    <property type="project" value="InterPro"/>
</dbReference>
<gene>
    <name evidence="7" type="ORF">KME15_03005</name>
</gene>
<organism evidence="7 8">
    <name type="scientific">Drouetiella hepatica Uher 2000/2452</name>
    <dbReference type="NCBI Taxonomy" id="904376"/>
    <lineage>
        <taxon>Bacteria</taxon>
        <taxon>Bacillati</taxon>
        <taxon>Cyanobacteriota</taxon>
        <taxon>Cyanophyceae</taxon>
        <taxon>Oculatellales</taxon>
        <taxon>Oculatellaceae</taxon>
        <taxon>Drouetiella</taxon>
    </lineage>
</organism>
<sequence length="202" mass="22334">MTLADADLLNFSAHARLLLAMTAIVWLIHFINWGIFGGWLNDAFGLRPRHLWGLVGILFSPLLHRSYKHLTGNTQGFLLFGWFILMQGIHLFYVVTIATALASGIGAWLFGRPKSIGVGASGVVYGYLGFVLMYGISSGSWVALLLALILAVRDAWRVTGNRYNESQLLPVERSPRMGWRSHLFGFIGGVLTALVLSDMRLS</sequence>
<evidence type="ECO:0000313" key="7">
    <source>
        <dbReference type="EMBL" id="MBW4657618.1"/>
    </source>
</evidence>
<keyword evidence="7" id="KW-0645">Protease</keyword>
<evidence type="ECO:0000259" key="6">
    <source>
        <dbReference type="Pfam" id="PF01694"/>
    </source>
</evidence>
<feature type="transmembrane region" description="Helical" evidence="5">
    <location>
        <begin position="17"/>
        <end position="39"/>
    </location>
</feature>
<evidence type="ECO:0000256" key="1">
    <source>
        <dbReference type="ARBA" id="ARBA00004141"/>
    </source>
</evidence>
<keyword evidence="3 5" id="KW-1133">Transmembrane helix</keyword>
<dbReference type="InterPro" id="IPR022764">
    <property type="entry name" value="Peptidase_S54_rhomboid_dom"/>
</dbReference>
<proteinExistence type="predicted"/>
<keyword evidence="7" id="KW-0378">Hydrolase</keyword>
<dbReference type="EMBL" id="JAHHHD010000002">
    <property type="protein sequence ID" value="MBW4657618.1"/>
    <property type="molecule type" value="Genomic_DNA"/>
</dbReference>
<reference evidence="7" key="1">
    <citation type="submission" date="2021-05" db="EMBL/GenBank/DDBJ databases">
        <authorList>
            <person name="Pietrasiak N."/>
            <person name="Ward R."/>
            <person name="Stajich J.E."/>
            <person name="Kurbessoian T."/>
        </authorList>
    </citation>
    <scope>NUCLEOTIDE SEQUENCE</scope>
    <source>
        <strain evidence="7">UHER 2000/2452</strain>
    </source>
</reference>
<evidence type="ECO:0000256" key="3">
    <source>
        <dbReference type="ARBA" id="ARBA00022989"/>
    </source>
</evidence>
<dbReference type="Gene3D" id="1.20.1540.10">
    <property type="entry name" value="Rhomboid-like"/>
    <property type="match status" value="1"/>
</dbReference>
<evidence type="ECO:0000256" key="4">
    <source>
        <dbReference type="ARBA" id="ARBA00023136"/>
    </source>
</evidence>
<dbReference type="InterPro" id="IPR035952">
    <property type="entry name" value="Rhomboid-like_sf"/>
</dbReference>
<feature type="domain" description="Peptidase S54 rhomboid" evidence="6">
    <location>
        <begin position="54"/>
        <end position="197"/>
    </location>
</feature>
<comment type="caution">
    <text evidence="7">The sequence shown here is derived from an EMBL/GenBank/DDBJ whole genome shotgun (WGS) entry which is preliminary data.</text>
</comment>
<name>A0A951QA76_9CYAN</name>
<feature type="transmembrane region" description="Helical" evidence="5">
    <location>
        <begin position="51"/>
        <end position="67"/>
    </location>
</feature>
<feature type="transmembrane region" description="Helical" evidence="5">
    <location>
        <begin position="122"/>
        <end position="152"/>
    </location>
</feature>
<dbReference type="AlphaFoldDB" id="A0A951QA76"/>
<keyword evidence="4 5" id="KW-0472">Membrane</keyword>
<keyword evidence="2 5" id="KW-0812">Transmembrane</keyword>
<dbReference type="Pfam" id="PF01694">
    <property type="entry name" value="Rhomboid"/>
    <property type="match status" value="1"/>
</dbReference>
<dbReference type="Proteomes" id="UP000757435">
    <property type="component" value="Unassembled WGS sequence"/>
</dbReference>
<evidence type="ECO:0000256" key="5">
    <source>
        <dbReference type="SAM" id="Phobius"/>
    </source>
</evidence>
<evidence type="ECO:0000256" key="2">
    <source>
        <dbReference type="ARBA" id="ARBA00022692"/>
    </source>
</evidence>
<dbReference type="GO" id="GO:0006508">
    <property type="term" value="P:proteolysis"/>
    <property type="evidence" value="ECO:0007669"/>
    <property type="project" value="UniProtKB-KW"/>
</dbReference>
<comment type="subcellular location">
    <subcellularLocation>
        <location evidence="1">Membrane</location>
        <topology evidence="1">Multi-pass membrane protein</topology>
    </subcellularLocation>
</comment>
<evidence type="ECO:0000313" key="8">
    <source>
        <dbReference type="Proteomes" id="UP000757435"/>
    </source>
</evidence>
<dbReference type="GO" id="GO:0016020">
    <property type="term" value="C:membrane"/>
    <property type="evidence" value="ECO:0007669"/>
    <property type="project" value="UniProtKB-SubCell"/>
</dbReference>
<protein>
    <submittedName>
        <fullName evidence="7">Rhomboid family intramembrane serine protease</fullName>
    </submittedName>
</protein>
<dbReference type="SUPFAM" id="SSF144091">
    <property type="entry name" value="Rhomboid-like"/>
    <property type="match status" value="1"/>
</dbReference>
<accession>A0A951QA76</accession>